<reference evidence="1 2" key="1">
    <citation type="submission" date="2020-08" db="EMBL/GenBank/DDBJ databases">
        <title>Sequencing the genomes of 1000 actinobacteria strains.</title>
        <authorList>
            <person name="Klenk H.-P."/>
        </authorList>
    </citation>
    <scope>NUCLEOTIDE SEQUENCE [LARGE SCALE GENOMIC DNA]</scope>
    <source>
        <strain evidence="1 2">DSM 41654</strain>
    </source>
</reference>
<dbReference type="AlphaFoldDB" id="A0A7W7VYX3"/>
<sequence length="109" mass="11999">MLTASAELLSLPIDLIMLQQSVLSADQAVGDHALAVRDRRRAAFPEAWQAVQRCTWEAGEQAEFDRRWEAYVRAGAAVRAHPVLVRARVLGIEPAVLQALREAAVEPLS</sequence>
<protein>
    <submittedName>
        <fullName evidence="1">Uncharacterized protein</fullName>
    </submittedName>
</protein>
<evidence type="ECO:0000313" key="1">
    <source>
        <dbReference type="EMBL" id="MBB4927105.1"/>
    </source>
</evidence>
<name>A0A7W7VYX3_KITKI</name>
<comment type="caution">
    <text evidence="1">The sequence shown here is derived from an EMBL/GenBank/DDBJ whole genome shotgun (WGS) entry which is preliminary data.</text>
</comment>
<proteinExistence type="predicted"/>
<evidence type="ECO:0000313" key="2">
    <source>
        <dbReference type="Proteomes" id="UP000540506"/>
    </source>
</evidence>
<keyword evidence="2" id="KW-1185">Reference proteome</keyword>
<dbReference type="EMBL" id="JACHJV010000001">
    <property type="protein sequence ID" value="MBB4927105.1"/>
    <property type="molecule type" value="Genomic_DNA"/>
</dbReference>
<gene>
    <name evidence="1" type="ORF">FHR34_006098</name>
</gene>
<organism evidence="1 2">
    <name type="scientific">Kitasatospora kifunensis</name>
    <name type="common">Streptomyces kifunensis</name>
    <dbReference type="NCBI Taxonomy" id="58351"/>
    <lineage>
        <taxon>Bacteria</taxon>
        <taxon>Bacillati</taxon>
        <taxon>Actinomycetota</taxon>
        <taxon>Actinomycetes</taxon>
        <taxon>Kitasatosporales</taxon>
        <taxon>Streptomycetaceae</taxon>
        <taxon>Kitasatospora</taxon>
    </lineage>
</organism>
<dbReference type="Proteomes" id="UP000540506">
    <property type="component" value="Unassembled WGS sequence"/>
</dbReference>
<dbReference type="RefSeq" id="WP_184941061.1">
    <property type="nucleotide sequence ID" value="NZ_JACHJV010000001.1"/>
</dbReference>
<accession>A0A7W7VYX3</accession>